<keyword evidence="6" id="KW-1185">Reference proteome</keyword>
<evidence type="ECO:0000259" key="2">
    <source>
        <dbReference type="Pfam" id="PF01052"/>
    </source>
</evidence>
<accession>A0A9Q2PDK4</accession>
<dbReference type="Proteomes" id="UP000809440">
    <property type="component" value="Unassembled WGS sequence"/>
</dbReference>
<dbReference type="Gene3D" id="2.30.330.10">
    <property type="entry name" value="SpoA-like"/>
    <property type="match status" value="1"/>
</dbReference>
<dbReference type="EMBL" id="JAFBXE010000011">
    <property type="protein sequence ID" value="MBM2413872.1"/>
    <property type="molecule type" value="Genomic_DNA"/>
</dbReference>
<dbReference type="GO" id="GO:0003774">
    <property type="term" value="F:cytoskeletal motor activity"/>
    <property type="evidence" value="ECO:0007669"/>
    <property type="project" value="InterPro"/>
</dbReference>
<dbReference type="SUPFAM" id="SSF101801">
    <property type="entry name" value="Surface presentation of antigens (SPOA)"/>
    <property type="match status" value="1"/>
</dbReference>
<name>A0A9Q2PDK4_9RHOB</name>
<evidence type="ECO:0000313" key="4">
    <source>
        <dbReference type="EMBL" id="MBM2418568.1"/>
    </source>
</evidence>
<dbReference type="PRINTS" id="PR00956">
    <property type="entry name" value="FLGMOTORFLIN"/>
</dbReference>
<sequence length="98" mass="10646">MDSTKTQSDTRKVDAAFTHVPIEIMVSVGRARPLVRDLLQLEEGSVLLLDKRVEDAVELYVGDRLIGLGVLEIAETGEQQGQLCVRLVDVNDLGPSGS</sequence>
<keyword evidence="3" id="KW-0282">Flagellum</keyword>
<organism evidence="3 5">
    <name type="scientific">Marivita cryptomonadis</name>
    <dbReference type="NCBI Taxonomy" id="505252"/>
    <lineage>
        <taxon>Bacteria</taxon>
        <taxon>Pseudomonadati</taxon>
        <taxon>Pseudomonadota</taxon>
        <taxon>Alphaproteobacteria</taxon>
        <taxon>Rhodobacterales</taxon>
        <taxon>Roseobacteraceae</taxon>
        <taxon>Marivita</taxon>
    </lineage>
</organism>
<dbReference type="GO" id="GO:0009425">
    <property type="term" value="C:bacterial-type flagellum basal body"/>
    <property type="evidence" value="ECO:0007669"/>
    <property type="project" value="InterPro"/>
</dbReference>
<dbReference type="InterPro" id="IPR036429">
    <property type="entry name" value="SpoA-like_sf"/>
</dbReference>
<gene>
    <name evidence="3" type="ORF">JQX41_16255</name>
    <name evidence="4" type="ORF">JQX48_16405</name>
</gene>
<keyword evidence="3" id="KW-0966">Cell projection</keyword>
<evidence type="ECO:0000313" key="6">
    <source>
        <dbReference type="Proteomes" id="UP000809440"/>
    </source>
</evidence>
<evidence type="ECO:0000313" key="5">
    <source>
        <dbReference type="Proteomes" id="UP000755667"/>
    </source>
</evidence>
<dbReference type="EMBL" id="JAFBXF010000011">
    <property type="protein sequence ID" value="MBM2418568.1"/>
    <property type="molecule type" value="Genomic_DNA"/>
</dbReference>
<protein>
    <submittedName>
        <fullName evidence="3">FliM/FliN family flagellar motor switch protein</fullName>
    </submittedName>
</protein>
<proteinExistence type="inferred from homology"/>
<feature type="domain" description="Flagellar motor switch protein FliN-like C-terminal" evidence="2">
    <location>
        <begin position="18"/>
        <end position="90"/>
    </location>
</feature>
<evidence type="ECO:0000256" key="1">
    <source>
        <dbReference type="ARBA" id="ARBA00009226"/>
    </source>
</evidence>
<dbReference type="GeneID" id="62641628"/>
<dbReference type="Pfam" id="PF01052">
    <property type="entry name" value="FliMN_C"/>
    <property type="match status" value="1"/>
</dbReference>
<dbReference type="GO" id="GO:0006935">
    <property type="term" value="P:chemotaxis"/>
    <property type="evidence" value="ECO:0007669"/>
    <property type="project" value="InterPro"/>
</dbReference>
<keyword evidence="3" id="KW-0969">Cilium</keyword>
<dbReference type="InterPro" id="IPR001172">
    <property type="entry name" value="FliN_T3SS_HrcQb"/>
</dbReference>
<dbReference type="GO" id="GO:0071973">
    <property type="term" value="P:bacterial-type flagellum-dependent cell motility"/>
    <property type="evidence" value="ECO:0007669"/>
    <property type="project" value="InterPro"/>
</dbReference>
<dbReference type="AlphaFoldDB" id="A0A9Q2PDK4"/>
<comment type="caution">
    <text evidence="3">The sequence shown here is derived from an EMBL/GenBank/DDBJ whole genome shotgun (WGS) entry which is preliminary data.</text>
</comment>
<dbReference type="Proteomes" id="UP000755667">
    <property type="component" value="Unassembled WGS sequence"/>
</dbReference>
<evidence type="ECO:0000313" key="3">
    <source>
        <dbReference type="EMBL" id="MBM2413872.1"/>
    </source>
</evidence>
<dbReference type="InterPro" id="IPR001543">
    <property type="entry name" value="FliN-like_C"/>
</dbReference>
<dbReference type="OrthoDB" id="9790303at2"/>
<reference evidence="3 6" key="1">
    <citation type="submission" date="2021-01" db="EMBL/GenBank/DDBJ databases">
        <title>Diatom-associated Roseobacters Show Island Model of Population Structure.</title>
        <authorList>
            <person name="Qu L."/>
            <person name="Feng X."/>
            <person name="Chen Y."/>
            <person name="Li L."/>
            <person name="Wang X."/>
            <person name="Hu Z."/>
            <person name="Wang H."/>
            <person name="Luo H."/>
        </authorList>
    </citation>
    <scope>NUCLEOTIDE SEQUENCE</scope>
    <source>
        <strain evidence="4 6">CC28-63</strain>
        <strain evidence="3">CC28-69</strain>
    </source>
</reference>
<comment type="similarity">
    <text evidence="1">Belongs to the FliN/MopA/SpaO family.</text>
</comment>
<dbReference type="RefSeq" id="WP_085630415.1">
    <property type="nucleotide sequence ID" value="NZ_JAFBWU010000011.1"/>
</dbReference>